<reference evidence="3 4" key="1">
    <citation type="submission" date="2016-09" db="EMBL/GenBank/DDBJ databases">
        <title>Extensive genetic diversity and differential bi-allelic expression allows diatom success in the polar Southern Ocean.</title>
        <authorList>
            <consortium name="DOE Joint Genome Institute"/>
            <person name="Mock T."/>
            <person name="Otillar R.P."/>
            <person name="Strauss J."/>
            <person name="Dupont C."/>
            <person name="Frickenhaus S."/>
            <person name="Maumus F."/>
            <person name="Mcmullan M."/>
            <person name="Sanges R."/>
            <person name="Schmutz J."/>
            <person name="Toseland A."/>
            <person name="Valas R."/>
            <person name="Veluchamy A."/>
            <person name="Ward B.J."/>
            <person name="Allen A."/>
            <person name="Barry K."/>
            <person name="Falciatore A."/>
            <person name="Ferrante M."/>
            <person name="Fortunato A.E."/>
            <person name="Gloeckner G."/>
            <person name="Gruber A."/>
            <person name="Hipkin R."/>
            <person name="Janech M."/>
            <person name="Kroth P."/>
            <person name="Leese F."/>
            <person name="Lindquist E."/>
            <person name="Lyon B.R."/>
            <person name="Martin J."/>
            <person name="Mayer C."/>
            <person name="Parker M."/>
            <person name="Quesneville H."/>
            <person name="Raymond J."/>
            <person name="Uhlig C."/>
            <person name="Valentin K.U."/>
            <person name="Worden A.Z."/>
            <person name="Armbrust E.V."/>
            <person name="Bowler C."/>
            <person name="Green B."/>
            <person name="Moulton V."/>
            <person name="Van Oosterhout C."/>
            <person name="Grigoriev I."/>
        </authorList>
    </citation>
    <scope>NUCLEOTIDE SEQUENCE [LARGE SCALE GENOMIC DNA]</scope>
    <source>
        <strain evidence="3 4">CCMP1102</strain>
    </source>
</reference>
<proteinExistence type="predicted"/>
<sequence>MNSSNYALIAIFALVLSNLPIIVCAQPPVPPCPPDPSLATIVDTPEKYNCFYALAFSGFDSADASTYSTVFSDDSVQNVAQTGQYVGSEGIAEYFSWVKGGISMDFIQVGPQLILDMTGTTQQQCVIITAERRHLPLNPLYTNDNQDVCVEVTIGASLLYTINPTPGPGQRPITVSTTNTWIPDGLSSSTVLRQNPEALAEYVCDTIVNSCGYDGKKPEGERKLKAPKKTKSPNKNTKAPKKTKALKKTKAPNASAMDTCLANYYALPDNGVDDPDFPLAYIDGNSQGCRVLHSVFARTNPDHCPHISFEADEDVNGLVKCRKSKKTLPSDLFTQQQLGMFIAASNMLGLGDTAINVNVGISC</sequence>
<feature type="region of interest" description="Disordered" evidence="1">
    <location>
        <begin position="217"/>
        <end position="249"/>
    </location>
</feature>
<accession>A0A1E7FIX3</accession>
<organism evidence="3 4">
    <name type="scientific">Fragilariopsis cylindrus CCMP1102</name>
    <dbReference type="NCBI Taxonomy" id="635003"/>
    <lineage>
        <taxon>Eukaryota</taxon>
        <taxon>Sar</taxon>
        <taxon>Stramenopiles</taxon>
        <taxon>Ochrophyta</taxon>
        <taxon>Bacillariophyta</taxon>
        <taxon>Bacillariophyceae</taxon>
        <taxon>Bacillariophycidae</taxon>
        <taxon>Bacillariales</taxon>
        <taxon>Bacillariaceae</taxon>
        <taxon>Fragilariopsis</taxon>
    </lineage>
</organism>
<keyword evidence="2" id="KW-0732">Signal</keyword>
<evidence type="ECO:0000313" key="4">
    <source>
        <dbReference type="Proteomes" id="UP000095751"/>
    </source>
</evidence>
<protein>
    <recommendedName>
        <fullName evidence="5">Secreted protein</fullName>
    </recommendedName>
</protein>
<dbReference type="InParanoid" id="A0A1E7FIX3"/>
<feature type="chain" id="PRO_5009193171" description="Secreted protein" evidence="2">
    <location>
        <begin position="26"/>
        <end position="363"/>
    </location>
</feature>
<dbReference type="OrthoDB" id="51885at2759"/>
<dbReference type="KEGG" id="fcy:FRACYDRAFT_238532"/>
<gene>
    <name evidence="3" type="ORF">FRACYDRAFT_238532</name>
</gene>
<keyword evidence="4" id="KW-1185">Reference proteome</keyword>
<dbReference type="Proteomes" id="UP000095751">
    <property type="component" value="Unassembled WGS sequence"/>
</dbReference>
<evidence type="ECO:0000313" key="3">
    <source>
        <dbReference type="EMBL" id="OEU18098.1"/>
    </source>
</evidence>
<evidence type="ECO:0000256" key="1">
    <source>
        <dbReference type="SAM" id="MobiDB-lite"/>
    </source>
</evidence>
<feature type="compositionally biased region" description="Basic residues" evidence="1">
    <location>
        <begin position="225"/>
        <end position="249"/>
    </location>
</feature>
<dbReference type="AlphaFoldDB" id="A0A1E7FIX3"/>
<dbReference type="EMBL" id="KV784357">
    <property type="protein sequence ID" value="OEU18098.1"/>
    <property type="molecule type" value="Genomic_DNA"/>
</dbReference>
<feature type="signal peptide" evidence="2">
    <location>
        <begin position="1"/>
        <end position="25"/>
    </location>
</feature>
<name>A0A1E7FIX3_9STRA</name>
<evidence type="ECO:0008006" key="5">
    <source>
        <dbReference type="Google" id="ProtNLM"/>
    </source>
</evidence>
<evidence type="ECO:0000256" key="2">
    <source>
        <dbReference type="SAM" id="SignalP"/>
    </source>
</evidence>